<name>J3LS90_ORYBR</name>
<feature type="region of interest" description="Disordered" evidence="1">
    <location>
        <begin position="1"/>
        <end position="39"/>
    </location>
</feature>
<evidence type="ECO:0000256" key="1">
    <source>
        <dbReference type="SAM" id="MobiDB-lite"/>
    </source>
</evidence>
<dbReference type="EnsemblPlants" id="OB03G39160.1">
    <property type="protein sequence ID" value="OB03G39160.1"/>
    <property type="gene ID" value="OB03G39160"/>
</dbReference>
<dbReference type="Proteomes" id="UP000006038">
    <property type="component" value="Chromosome 3"/>
</dbReference>
<evidence type="ECO:0000313" key="2">
    <source>
        <dbReference type="EnsemblPlants" id="OB03G39160.1"/>
    </source>
</evidence>
<reference evidence="2" key="1">
    <citation type="journal article" date="2013" name="Nat. Commun.">
        <title>Whole-genome sequencing of Oryza brachyantha reveals mechanisms underlying Oryza genome evolution.</title>
        <authorList>
            <person name="Chen J."/>
            <person name="Huang Q."/>
            <person name="Gao D."/>
            <person name="Wang J."/>
            <person name="Lang Y."/>
            <person name="Liu T."/>
            <person name="Li B."/>
            <person name="Bai Z."/>
            <person name="Luis Goicoechea J."/>
            <person name="Liang C."/>
            <person name="Chen C."/>
            <person name="Zhang W."/>
            <person name="Sun S."/>
            <person name="Liao Y."/>
            <person name="Zhang X."/>
            <person name="Yang L."/>
            <person name="Song C."/>
            <person name="Wang M."/>
            <person name="Shi J."/>
            <person name="Liu G."/>
            <person name="Liu J."/>
            <person name="Zhou H."/>
            <person name="Zhou W."/>
            <person name="Yu Q."/>
            <person name="An N."/>
            <person name="Chen Y."/>
            <person name="Cai Q."/>
            <person name="Wang B."/>
            <person name="Liu B."/>
            <person name="Min J."/>
            <person name="Huang Y."/>
            <person name="Wu H."/>
            <person name="Li Z."/>
            <person name="Zhang Y."/>
            <person name="Yin Y."/>
            <person name="Song W."/>
            <person name="Jiang J."/>
            <person name="Jackson S.A."/>
            <person name="Wing R.A."/>
            <person name="Wang J."/>
            <person name="Chen M."/>
        </authorList>
    </citation>
    <scope>NUCLEOTIDE SEQUENCE [LARGE SCALE GENOMIC DNA]</scope>
    <source>
        <strain evidence="2">cv. IRGC 101232</strain>
    </source>
</reference>
<reference evidence="2" key="2">
    <citation type="submission" date="2013-04" db="UniProtKB">
        <authorList>
            <consortium name="EnsemblPlants"/>
        </authorList>
    </citation>
    <scope>IDENTIFICATION</scope>
</reference>
<organism evidence="2">
    <name type="scientific">Oryza brachyantha</name>
    <name type="common">malo sina</name>
    <dbReference type="NCBI Taxonomy" id="4533"/>
    <lineage>
        <taxon>Eukaryota</taxon>
        <taxon>Viridiplantae</taxon>
        <taxon>Streptophyta</taxon>
        <taxon>Embryophyta</taxon>
        <taxon>Tracheophyta</taxon>
        <taxon>Spermatophyta</taxon>
        <taxon>Magnoliopsida</taxon>
        <taxon>Liliopsida</taxon>
        <taxon>Poales</taxon>
        <taxon>Poaceae</taxon>
        <taxon>BOP clade</taxon>
        <taxon>Oryzoideae</taxon>
        <taxon>Oryzeae</taxon>
        <taxon>Oryzinae</taxon>
        <taxon>Oryza</taxon>
    </lineage>
</organism>
<dbReference type="Gramene" id="OB03G39160.1">
    <property type="protein sequence ID" value="OB03G39160.1"/>
    <property type="gene ID" value="OB03G39160"/>
</dbReference>
<dbReference type="HOGENOM" id="CLU_1456578_0_0_1"/>
<protein>
    <submittedName>
        <fullName evidence="2">Uncharacterized protein</fullName>
    </submittedName>
</protein>
<proteinExistence type="predicted"/>
<dbReference type="AlphaFoldDB" id="J3LS90"/>
<keyword evidence="3" id="KW-1185">Reference proteome</keyword>
<accession>J3LS90</accession>
<evidence type="ECO:0000313" key="3">
    <source>
        <dbReference type="Proteomes" id="UP000006038"/>
    </source>
</evidence>
<sequence>MSGVTHSRATPLRLRVRRRQSNAERSNRNNSSASAPGDGDADGFLWSQISAVLGADVAAGTLRCGCMRITPKSINLSTIQIEDSVVSVCPSLLLVWRDLSGTVLANKMVPGGAFDAGLYLGNVQKDCVFASGTKVEEIHTGCLMLVYPMGGVAEEAICASTLVGTKETSEHLGPEQMARGVGLVFR</sequence>